<reference evidence="2" key="2">
    <citation type="submission" date="2020-05" db="UniProtKB">
        <authorList>
            <consortium name="EnsemblMetazoa"/>
        </authorList>
    </citation>
    <scope>IDENTIFICATION</scope>
    <source>
        <strain evidence="2">maculatus3</strain>
    </source>
</reference>
<dbReference type="Proteomes" id="UP000075901">
    <property type="component" value="Unassembled WGS sequence"/>
</dbReference>
<evidence type="ECO:0000313" key="3">
    <source>
        <dbReference type="Proteomes" id="UP000075901"/>
    </source>
</evidence>
<dbReference type="VEuPathDB" id="VectorBase:AMAM023770"/>
<evidence type="ECO:0000256" key="1">
    <source>
        <dbReference type="SAM" id="MobiDB-lite"/>
    </source>
</evidence>
<feature type="region of interest" description="Disordered" evidence="1">
    <location>
        <begin position="205"/>
        <end position="224"/>
    </location>
</feature>
<dbReference type="AlphaFoldDB" id="A0A182TBY2"/>
<dbReference type="EnsemblMetazoa" id="AMAM023770-RA">
    <property type="protein sequence ID" value="AMAM023770-PA"/>
    <property type="gene ID" value="AMAM023770"/>
</dbReference>
<keyword evidence="3" id="KW-1185">Reference proteome</keyword>
<accession>A0A182TBY2</accession>
<reference evidence="3" key="1">
    <citation type="submission" date="2013-09" db="EMBL/GenBank/DDBJ databases">
        <title>The Genome Sequence of Anopheles maculatus species B.</title>
        <authorList>
            <consortium name="The Broad Institute Genomics Platform"/>
            <person name="Neafsey D.E."/>
            <person name="Besansky N."/>
            <person name="Howell P."/>
            <person name="Walton C."/>
            <person name="Young S.K."/>
            <person name="Zeng Q."/>
            <person name="Gargeya S."/>
            <person name="Fitzgerald M."/>
            <person name="Haas B."/>
            <person name="Abouelleil A."/>
            <person name="Allen A.W."/>
            <person name="Alvarado L."/>
            <person name="Arachchi H.M."/>
            <person name="Berlin A.M."/>
            <person name="Chapman S.B."/>
            <person name="Gainer-Dewar J."/>
            <person name="Goldberg J."/>
            <person name="Griggs A."/>
            <person name="Gujja S."/>
            <person name="Hansen M."/>
            <person name="Howarth C."/>
            <person name="Imamovic A."/>
            <person name="Ireland A."/>
            <person name="Larimer J."/>
            <person name="McCowan C."/>
            <person name="Murphy C."/>
            <person name="Pearson M."/>
            <person name="Poon T.W."/>
            <person name="Priest M."/>
            <person name="Roberts A."/>
            <person name="Saif S."/>
            <person name="Shea T."/>
            <person name="Sisk P."/>
            <person name="Sykes S."/>
            <person name="Wortman J."/>
            <person name="Nusbaum C."/>
            <person name="Birren B."/>
        </authorList>
    </citation>
    <scope>NUCLEOTIDE SEQUENCE [LARGE SCALE GENOMIC DNA]</scope>
    <source>
        <strain evidence="3">maculatus3</strain>
    </source>
</reference>
<sequence>MMALPWVTFVTASIVHATTINYLRSFVVTRMSPERTLDEDSSDGASDHLIAEESIEEELLDEEDSEIVRSLSASGGAAGVETIVGDHVTIETSSPIPSPGAETTISTGTGPAVGGAGMLVMTDRNGTATTTTTGKLVLLHQGRAGEDYITTTGETINGGNIVLLATEQMDMAEHDIINNNVIISTTNSGTGGTTRTVALPAHHQPHLVPGGGTTNGPPTTNGDEDLTSLSWLQDKNLIKGNGSWEENLGKFRTIAFS</sequence>
<protein>
    <submittedName>
        <fullName evidence="2">Uncharacterized protein</fullName>
    </submittedName>
</protein>
<evidence type="ECO:0000313" key="2">
    <source>
        <dbReference type="EnsemblMetazoa" id="AMAM023770-PA"/>
    </source>
</evidence>
<name>A0A182TBY2_9DIPT</name>
<proteinExistence type="predicted"/>
<organism evidence="2 3">
    <name type="scientific">Anopheles maculatus</name>
    <dbReference type="NCBI Taxonomy" id="74869"/>
    <lineage>
        <taxon>Eukaryota</taxon>
        <taxon>Metazoa</taxon>
        <taxon>Ecdysozoa</taxon>
        <taxon>Arthropoda</taxon>
        <taxon>Hexapoda</taxon>
        <taxon>Insecta</taxon>
        <taxon>Pterygota</taxon>
        <taxon>Neoptera</taxon>
        <taxon>Endopterygota</taxon>
        <taxon>Diptera</taxon>
        <taxon>Nematocera</taxon>
        <taxon>Culicoidea</taxon>
        <taxon>Culicidae</taxon>
        <taxon>Anophelinae</taxon>
        <taxon>Anopheles</taxon>
        <taxon>Anopheles maculatus group</taxon>
    </lineage>
</organism>